<gene>
    <name evidence="1" type="ORF">CITCOLO1_LOCUS20864</name>
</gene>
<accession>A0ABP0ZCT1</accession>
<dbReference type="Proteomes" id="UP001642487">
    <property type="component" value="Chromosome 8"/>
</dbReference>
<keyword evidence="2" id="KW-1185">Reference proteome</keyword>
<protein>
    <submittedName>
        <fullName evidence="1">Uncharacterized protein</fullName>
    </submittedName>
</protein>
<evidence type="ECO:0000313" key="1">
    <source>
        <dbReference type="EMBL" id="CAK9328447.1"/>
    </source>
</evidence>
<organism evidence="1 2">
    <name type="scientific">Citrullus colocynthis</name>
    <name type="common">colocynth</name>
    <dbReference type="NCBI Taxonomy" id="252529"/>
    <lineage>
        <taxon>Eukaryota</taxon>
        <taxon>Viridiplantae</taxon>
        <taxon>Streptophyta</taxon>
        <taxon>Embryophyta</taxon>
        <taxon>Tracheophyta</taxon>
        <taxon>Spermatophyta</taxon>
        <taxon>Magnoliopsida</taxon>
        <taxon>eudicotyledons</taxon>
        <taxon>Gunneridae</taxon>
        <taxon>Pentapetalae</taxon>
        <taxon>rosids</taxon>
        <taxon>fabids</taxon>
        <taxon>Cucurbitales</taxon>
        <taxon>Cucurbitaceae</taxon>
        <taxon>Benincaseae</taxon>
        <taxon>Citrullus</taxon>
    </lineage>
</organism>
<name>A0ABP0ZCT1_9ROSI</name>
<dbReference type="EMBL" id="OZ021742">
    <property type="protein sequence ID" value="CAK9328447.1"/>
    <property type="molecule type" value="Genomic_DNA"/>
</dbReference>
<sequence>MGKGNKKKKHIPQQYNKVKKKNSLFPFLSFHSLSPNAKSKRENPVLHIAHPTKLSRGSDPLIFSHQPASLFSPPCLKILHSIGEWLVL</sequence>
<evidence type="ECO:0000313" key="2">
    <source>
        <dbReference type="Proteomes" id="UP001642487"/>
    </source>
</evidence>
<reference evidence="1 2" key="1">
    <citation type="submission" date="2024-03" db="EMBL/GenBank/DDBJ databases">
        <authorList>
            <person name="Gkanogiannis A."/>
            <person name="Becerra Lopez-Lavalle L."/>
        </authorList>
    </citation>
    <scope>NUCLEOTIDE SEQUENCE [LARGE SCALE GENOMIC DNA]</scope>
</reference>
<proteinExistence type="predicted"/>